<dbReference type="EMBL" id="JAUJEB010000011">
    <property type="protein sequence ID" value="MDN5216862.1"/>
    <property type="molecule type" value="Genomic_DNA"/>
</dbReference>
<dbReference type="InterPro" id="IPR013325">
    <property type="entry name" value="RNA_pol_sigma_r2"/>
</dbReference>
<dbReference type="NCBIfam" id="TIGR02937">
    <property type="entry name" value="sigma70-ECF"/>
    <property type="match status" value="1"/>
</dbReference>
<dbReference type="Gene3D" id="1.10.1740.10">
    <property type="match status" value="1"/>
</dbReference>
<comment type="similarity">
    <text evidence="1">Belongs to the sigma-70 factor family. ECF subfamily.</text>
</comment>
<dbReference type="NCBIfam" id="TIGR02985">
    <property type="entry name" value="Sig70_bacteroi1"/>
    <property type="match status" value="1"/>
</dbReference>
<dbReference type="Proteomes" id="UP001172083">
    <property type="component" value="Unassembled WGS sequence"/>
</dbReference>
<dbReference type="InterPro" id="IPR036388">
    <property type="entry name" value="WH-like_DNA-bd_sf"/>
</dbReference>
<keyword evidence="4" id="KW-0804">Transcription</keyword>
<evidence type="ECO:0000256" key="1">
    <source>
        <dbReference type="ARBA" id="ARBA00010641"/>
    </source>
</evidence>
<evidence type="ECO:0000256" key="4">
    <source>
        <dbReference type="ARBA" id="ARBA00023163"/>
    </source>
</evidence>
<dbReference type="InterPro" id="IPR000792">
    <property type="entry name" value="Tscrpt_reg_LuxR_C"/>
</dbReference>
<keyword evidence="2" id="KW-0805">Transcription regulation</keyword>
<dbReference type="Pfam" id="PF08281">
    <property type="entry name" value="Sigma70_r4_2"/>
    <property type="match status" value="1"/>
</dbReference>
<dbReference type="InterPro" id="IPR039425">
    <property type="entry name" value="RNA_pol_sigma-70-like"/>
</dbReference>
<comment type="caution">
    <text evidence="6">The sequence shown here is derived from an EMBL/GenBank/DDBJ whole genome shotgun (WGS) entry which is preliminary data.</text>
</comment>
<sequence length="192" mass="22980">MQNGDFKHMNDQELLDFLSQNNRFAYNEIYNRYWEELFRFAYSILSDKDTVKDILQEVFINIWQRRQQVSISHLGGYLFQAVKLKVLEHLRNGKIRQQHLSRINMITFANHTEDRIRLQEVEEAFDKSVSKLPDRCKEVFQLSRFEHLTNKQIAARLKISIKTVEGHLTSALKRLHKDLSEFVSVLLIYLFY</sequence>
<dbReference type="InterPro" id="IPR013249">
    <property type="entry name" value="RNA_pol_sigma70_r4_t2"/>
</dbReference>
<dbReference type="SMART" id="SM00421">
    <property type="entry name" value="HTH_LUXR"/>
    <property type="match status" value="1"/>
</dbReference>
<evidence type="ECO:0000313" key="6">
    <source>
        <dbReference type="EMBL" id="MDN5216862.1"/>
    </source>
</evidence>
<protein>
    <submittedName>
        <fullName evidence="6">RNA polymerase sigma-70 factor</fullName>
    </submittedName>
</protein>
<evidence type="ECO:0000256" key="3">
    <source>
        <dbReference type="ARBA" id="ARBA00023082"/>
    </source>
</evidence>
<dbReference type="PANTHER" id="PTHR43133:SF46">
    <property type="entry name" value="RNA POLYMERASE SIGMA-70 FACTOR ECF SUBFAMILY"/>
    <property type="match status" value="1"/>
</dbReference>
<dbReference type="Gene3D" id="1.10.10.10">
    <property type="entry name" value="Winged helix-like DNA-binding domain superfamily/Winged helix DNA-binding domain"/>
    <property type="match status" value="1"/>
</dbReference>
<dbReference type="RefSeq" id="WP_346762199.1">
    <property type="nucleotide sequence ID" value="NZ_JAUJEB010000011.1"/>
</dbReference>
<reference evidence="6" key="1">
    <citation type="submission" date="2023-06" db="EMBL/GenBank/DDBJ databases">
        <title>Genomic of Agaribacillus aureum.</title>
        <authorList>
            <person name="Wang G."/>
        </authorList>
    </citation>
    <scope>NUCLEOTIDE SEQUENCE</scope>
    <source>
        <strain evidence="6">BMA12</strain>
    </source>
</reference>
<dbReference type="InterPro" id="IPR014327">
    <property type="entry name" value="RNA_pol_sigma70_bacteroid"/>
</dbReference>
<keyword evidence="3" id="KW-0731">Sigma factor</keyword>
<dbReference type="SUPFAM" id="SSF88946">
    <property type="entry name" value="Sigma2 domain of RNA polymerase sigma factors"/>
    <property type="match status" value="1"/>
</dbReference>
<feature type="domain" description="HTH luxR-type" evidence="5">
    <location>
        <begin position="129"/>
        <end position="186"/>
    </location>
</feature>
<gene>
    <name evidence="6" type="ORF">QQ020_32625</name>
</gene>
<dbReference type="SUPFAM" id="SSF88659">
    <property type="entry name" value="Sigma3 and sigma4 domains of RNA polymerase sigma factors"/>
    <property type="match status" value="1"/>
</dbReference>
<evidence type="ECO:0000259" key="5">
    <source>
        <dbReference type="SMART" id="SM00421"/>
    </source>
</evidence>
<dbReference type="Pfam" id="PF04542">
    <property type="entry name" value="Sigma70_r2"/>
    <property type="match status" value="1"/>
</dbReference>
<accession>A0ABT8LGG8</accession>
<evidence type="ECO:0000256" key="2">
    <source>
        <dbReference type="ARBA" id="ARBA00023015"/>
    </source>
</evidence>
<organism evidence="6 7">
    <name type="scientific">Agaribacillus aureus</name>
    <dbReference type="NCBI Taxonomy" id="3051825"/>
    <lineage>
        <taxon>Bacteria</taxon>
        <taxon>Pseudomonadati</taxon>
        <taxon>Bacteroidota</taxon>
        <taxon>Cytophagia</taxon>
        <taxon>Cytophagales</taxon>
        <taxon>Splendidivirgaceae</taxon>
        <taxon>Agaribacillus</taxon>
    </lineage>
</organism>
<dbReference type="InterPro" id="IPR014284">
    <property type="entry name" value="RNA_pol_sigma-70_dom"/>
</dbReference>
<proteinExistence type="inferred from homology"/>
<keyword evidence="7" id="KW-1185">Reference proteome</keyword>
<dbReference type="InterPro" id="IPR007627">
    <property type="entry name" value="RNA_pol_sigma70_r2"/>
</dbReference>
<evidence type="ECO:0000313" key="7">
    <source>
        <dbReference type="Proteomes" id="UP001172083"/>
    </source>
</evidence>
<dbReference type="InterPro" id="IPR013324">
    <property type="entry name" value="RNA_pol_sigma_r3/r4-like"/>
</dbReference>
<name>A0ABT8LGG8_9BACT</name>
<dbReference type="PANTHER" id="PTHR43133">
    <property type="entry name" value="RNA POLYMERASE ECF-TYPE SIGMA FACTO"/>
    <property type="match status" value="1"/>
</dbReference>